<dbReference type="Pfam" id="PF02749">
    <property type="entry name" value="QRPTase_N"/>
    <property type="match status" value="1"/>
</dbReference>
<dbReference type="SUPFAM" id="SSF54675">
    <property type="entry name" value="Nicotinate/Quinolinate PRTase N-terminal domain-like"/>
    <property type="match status" value="1"/>
</dbReference>
<dbReference type="PANTHER" id="PTHR32179">
    <property type="entry name" value="NICOTINATE-NUCLEOTIDE PYROPHOSPHORYLASE [CARBOXYLATING]"/>
    <property type="match status" value="1"/>
</dbReference>
<evidence type="ECO:0000259" key="7">
    <source>
        <dbReference type="Pfam" id="PF01729"/>
    </source>
</evidence>
<dbReference type="InterPro" id="IPR013785">
    <property type="entry name" value="Aldolase_TIM"/>
</dbReference>
<dbReference type="GO" id="GO:0004514">
    <property type="term" value="F:nicotinate-nucleotide diphosphorylase (carboxylating) activity"/>
    <property type="evidence" value="ECO:0007669"/>
    <property type="project" value="UniProtKB-EC"/>
</dbReference>
<dbReference type="InterPro" id="IPR036068">
    <property type="entry name" value="Nicotinate_pribotase-like_C"/>
</dbReference>
<feature type="domain" description="Quinolinate phosphoribosyl transferase N-terminal" evidence="8">
    <location>
        <begin position="20"/>
        <end position="101"/>
    </location>
</feature>
<dbReference type="Pfam" id="PF01729">
    <property type="entry name" value="QRPTase_C"/>
    <property type="match status" value="1"/>
</dbReference>
<dbReference type="UniPathway" id="UPA00253">
    <property type="reaction ID" value="UER00331"/>
</dbReference>
<evidence type="ECO:0000256" key="2">
    <source>
        <dbReference type="ARBA" id="ARBA00009400"/>
    </source>
</evidence>
<dbReference type="NCBIfam" id="TIGR00078">
    <property type="entry name" value="nadC"/>
    <property type="match status" value="1"/>
</dbReference>
<dbReference type="Gene3D" id="3.90.1170.20">
    <property type="entry name" value="Quinolinate phosphoribosyl transferase, N-terminal domain"/>
    <property type="match status" value="1"/>
</dbReference>
<dbReference type="InterPro" id="IPR002638">
    <property type="entry name" value="Quinolinate_PRibosylTrfase_C"/>
</dbReference>
<dbReference type="GO" id="GO:0034213">
    <property type="term" value="P:quinolinate catabolic process"/>
    <property type="evidence" value="ECO:0007669"/>
    <property type="project" value="TreeGrafter"/>
</dbReference>
<protein>
    <recommendedName>
        <fullName evidence="3">nicotinate-nucleotide diphosphorylase (carboxylating)</fullName>
        <ecNumber evidence="3">2.4.2.19</ecNumber>
    </recommendedName>
</protein>
<evidence type="ECO:0000256" key="4">
    <source>
        <dbReference type="ARBA" id="ARBA00022642"/>
    </source>
</evidence>
<evidence type="ECO:0000256" key="6">
    <source>
        <dbReference type="ARBA" id="ARBA00022679"/>
    </source>
</evidence>
<dbReference type="AlphaFoldDB" id="A0A098E673"/>
<comment type="pathway">
    <text evidence="1">Cofactor biosynthesis; NAD(+) biosynthesis; nicotinate D-ribonucleotide from quinolinate: step 1/1.</text>
</comment>
<comment type="similarity">
    <text evidence="2">Belongs to the NadC/ModD family.</text>
</comment>
<dbReference type="InterPro" id="IPR022412">
    <property type="entry name" value="Quinolinate_PRibosylTrfase_N"/>
</dbReference>
<name>A0A098E673_9ZZZZ</name>
<dbReference type="GO" id="GO:0005737">
    <property type="term" value="C:cytoplasm"/>
    <property type="evidence" value="ECO:0007669"/>
    <property type="project" value="TreeGrafter"/>
</dbReference>
<dbReference type="InterPro" id="IPR037128">
    <property type="entry name" value="Quinolinate_PRibosylTase_N_sf"/>
</dbReference>
<dbReference type="EMBL" id="CCXY01000049">
    <property type="protein sequence ID" value="CEG11393.1"/>
    <property type="molecule type" value="Genomic_DNA"/>
</dbReference>
<evidence type="ECO:0000259" key="8">
    <source>
        <dbReference type="Pfam" id="PF02749"/>
    </source>
</evidence>
<organism evidence="9">
    <name type="scientific">groundwater metagenome</name>
    <dbReference type="NCBI Taxonomy" id="717931"/>
    <lineage>
        <taxon>unclassified sequences</taxon>
        <taxon>metagenomes</taxon>
        <taxon>ecological metagenomes</taxon>
    </lineage>
</organism>
<sequence length="279" mass="31400">MLPEILEKKFIEMLIEEGTDVTTKFTPQKKVTAKIIAKENGIASGVYELKILFETFKINVLQAVKDGEKFKDGDILFVLEGDSHKILNVERTALDIFSRMCGIATLTNKFCEIAKKVNPNIRIAATRKTTPLFRYFEKRAVEIGGGDTHRMDLEDNILIKNNHLALFRNNIKDALKAAKKSASFTNKIEIEVRSKEDAMEAANYAEIIMFDNTNPDEIAEGIKEIRKINKNILFEASGRMNLENIADYVKTGADVLSSGALTHSAKQIDMSLRIVEIKE</sequence>
<dbReference type="EC" id="2.4.2.19" evidence="3"/>
<feature type="domain" description="Quinolinate phosphoribosyl transferase C-terminal" evidence="7">
    <location>
        <begin position="103"/>
        <end position="273"/>
    </location>
</feature>
<evidence type="ECO:0000256" key="3">
    <source>
        <dbReference type="ARBA" id="ARBA00011944"/>
    </source>
</evidence>
<dbReference type="Gene3D" id="3.20.20.70">
    <property type="entry name" value="Aldolase class I"/>
    <property type="match status" value="1"/>
</dbReference>
<keyword evidence="4" id="KW-0662">Pyridine nucleotide biosynthesis</keyword>
<evidence type="ECO:0000256" key="1">
    <source>
        <dbReference type="ARBA" id="ARBA00004893"/>
    </source>
</evidence>
<dbReference type="InterPro" id="IPR004393">
    <property type="entry name" value="NadC"/>
</dbReference>
<dbReference type="InterPro" id="IPR027277">
    <property type="entry name" value="NadC/ModD"/>
</dbReference>
<dbReference type="FunFam" id="3.20.20.70:FF:000030">
    <property type="entry name" value="Nicotinate-nucleotide pyrophosphorylase, carboxylating"/>
    <property type="match status" value="1"/>
</dbReference>
<dbReference type="SUPFAM" id="SSF51690">
    <property type="entry name" value="Nicotinate/Quinolinate PRTase C-terminal domain-like"/>
    <property type="match status" value="1"/>
</dbReference>
<dbReference type="PIRSF" id="PIRSF006250">
    <property type="entry name" value="NadC_ModD"/>
    <property type="match status" value="1"/>
</dbReference>
<keyword evidence="5 9" id="KW-0328">Glycosyltransferase</keyword>
<evidence type="ECO:0000313" key="9">
    <source>
        <dbReference type="EMBL" id="CEG11393.1"/>
    </source>
</evidence>
<dbReference type="PANTHER" id="PTHR32179:SF3">
    <property type="entry name" value="NICOTINATE-NUCLEOTIDE PYROPHOSPHORYLASE [CARBOXYLATING]"/>
    <property type="match status" value="1"/>
</dbReference>
<accession>A0A098E673</accession>
<dbReference type="CDD" id="cd01572">
    <property type="entry name" value="QPRTase"/>
    <property type="match status" value="1"/>
</dbReference>
<reference evidence="9" key="1">
    <citation type="submission" date="2014-09" db="EMBL/GenBank/DDBJ databases">
        <authorList>
            <person name="Probst J Alexander"/>
        </authorList>
    </citation>
    <scope>NUCLEOTIDE SEQUENCE</scope>
</reference>
<keyword evidence="6 9" id="KW-0808">Transferase</keyword>
<gene>
    <name evidence="9" type="primary">nadC</name>
    <name evidence="9" type="ORF">MSIBF_A1420004</name>
</gene>
<dbReference type="GO" id="GO:0009435">
    <property type="term" value="P:NAD+ biosynthetic process"/>
    <property type="evidence" value="ECO:0007669"/>
    <property type="project" value="UniProtKB-UniPathway"/>
</dbReference>
<evidence type="ECO:0000256" key="5">
    <source>
        <dbReference type="ARBA" id="ARBA00022676"/>
    </source>
</evidence>
<proteinExistence type="inferred from homology"/>